<evidence type="ECO:0000256" key="1">
    <source>
        <dbReference type="SAM" id="MobiDB-lite"/>
    </source>
</evidence>
<keyword evidence="3" id="KW-1185">Reference proteome</keyword>
<protein>
    <submittedName>
        <fullName evidence="2">Uncharacterized protein</fullName>
    </submittedName>
</protein>
<sequence length="1110" mass="122936">MKTRRFKVMNKSKKKLLMLVYLISLIVCGIFFGADYSHKKEQVEAHPTNTIKLDEGGSNEFILPIDASKLEEQALKDLAPKFNDYVQGDNVVPVLEKQDIDIFGSAQASNGYPVYCSILGVEETNGGNYFILFSVNGASSGGIIRTAVYNKDGEELASNSVGSRNDPYLRVNTKLFNASNNNYLVFTQNESFFRYTVTESGNTASIQRNQCNVTGSPNGELLADAFQIVNQFGDYSNNVLLSGRIYPYSKGAGRGIYKNRLSFGTVNTSGWLGGTFNGGATYQYSVQNLLLHEDLDMAEDGLASLSMTPIYRRNGHIFGRIGYADIVSVGSNTFQIFSDEEITDTEVGNNGGLKAKKVKRRVYHHLSLNQIKANNASGKIIGYSVVENLCSDDYVYFFADDGEKCELIRVNLTTYQDEIVKTYPTGISLNFMKNTDGTFSYYGSSTELSGELSSNYYPEQPVSGTHYFISGIMNGITGAVDDLKVKSLRAFEVNGGIGAQFAIEGQNNTIFVAGYSWDYTNFPTEKFMIDEQSPNYTRTMNQNETPSGYAAFIGKMEIKDDYSPIVKKASDITVNLDDPAISTPSNSSYLDWTTLDRWLITGSKAGDVTDAASIKVYDHFDSNDNLIAGTAAERAEWLQKRINRNPNDIGASIEWGKLGFDATTTGPQLVTYFVADSQNQSGVTSRWVNKKSAETIVDEDDKYALDAQNFHVPLTGIDSTIPDENKFKELAKTMAWSLTKHESTDGDQGSGLDEDGSDSSKLSTKVTVDTVQLKALREATVAKPYPVDVTYKPESGIEIKNRVWVFVTTKNTVPNSETNPKVTPADTNGVVYYADDYSLPFRLRAGHTTADVLDRGNVRVYDYYDSSHETDAELPVLADKDTNSNHLQVLQLGQIHIAWQPGILDFSPPDGPPMIRYEWQGPSDGNHQAGDFTLGGLDVTLSGDVLLHVRQVILGDSDKLIVPKEGYLRLKTNEYDSGTGTANENSDYLLQVKIPSGTNADNPGFETFAVSTAHMNDEQDELELELVLPEYYEQIGYYLTHGQFDPNGAEHQGKTEADIFQSELVFHHIGLVNDGEYFITIYLKPRLNQEGPQPYSWDYKKNDLGKIKTK</sequence>
<dbReference type="Proteomes" id="UP000664357">
    <property type="component" value="Unassembled WGS sequence"/>
</dbReference>
<proteinExistence type="predicted"/>
<evidence type="ECO:0000313" key="3">
    <source>
        <dbReference type="Proteomes" id="UP000664357"/>
    </source>
</evidence>
<accession>A0ABV0EMR0</accession>
<evidence type="ECO:0000313" key="2">
    <source>
        <dbReference type="EMBL" id="MEO1769003.1"/>
    </source>
</evidence>
<dbReference type="EMBL" id="JAFREL020000001">
    <property type="protein sequence ID" value="MEO1769003.1"/>
    <property type="molecule type" value="Genomic_DNA"/>
</dbReference>
<feature type="region of interest" description="Disordered" evidence="1">
    <location>
        <begin position="741"/>
        <end position="763"/>
    </location>
</feature>
<gene>
    <name evidence="2" type="ORF">JZO67_000942</name>
</gene>
<organism evidence="2 3">
    <name type="scientific">Candidatus Enterococcus ferrettii</name>
    <dbReference type="NCBI Taxonomy" id="2815324"/>
    <lineage>
        <taxon>Bacteria</taxon>
        <taxon>Bacillati</taxon>
        <taxon>Bacillota</taxon>
        <taxon>Bacilli</taxon>
        <taxon>Lactobacillales</taxon>
        <taxon>Enterococcaceae</taxon>
        <taxon>Enterococcus</taxon>
    </lineage>
</organism>
<comment type="caution">
    <text evidence="2">The sequence shown here is derived from an EMBL/GenBank/DDBJ whole genome shotgun (WGS) entry which is preliminary data.</text>
</comment>
<reference evidence="2 3" key="1">
    <citation type="submission" date="2024-02" db="EMBL/GenBank/DDBJ databases">
        <title>The Genome Sequence of Enterococcus sp. DIV0159.</title>
        <authorList>
            <person name="Earl A."/>
            <person name="Manson A."/>
            <person name="Gilmore M."/>
            <person name="Sanders J."/>
            <person name="Shea T."/>
            <person name="Howe W."/>
            <person name="Livny J."/>
            <person name="Cuomo C."/>
            <person name="Neafsey D."/>
            <person name="Birren B."/>
        </authorList>
    </citation>
    <scope>NUCLEOTIDE SEQUENCE [LARGE SCALE GENOMIC DNA]</scope>
    <source>
        <strain evidence="2 3">665A</strain>
    </source>
</reference>
<name>A0ABV0EMR0_9ENTE</name>